<reference evidence="2 3" key="1">
    <citation type="submission" date="2020-04" db="EMBL/GenBank/DDBJ databases">
        <title>Draft genome of Leeia sp. IMCC25680.</title>
        <authorList>
            <person name="Song J."/>
            <person name="Cho J.-C."/>
        </authorList>
    </citation>
    <scope>NUCLEOTIDE SEQUENCE [LARGE SCALE GENOMIC DNA]</scope>
    <source>
        <strain evidence="2 3">IMCC25680</strain>
    </source>
</reference>
<dbReference type="InterPro" id="IPR047111">
    <property type="entry name" value="YbaP-like"/>
</dbReference>
<dbReference type="Proteomes" id="UP000587991">
    <property type="component" value="Unassembled WGS sequence"/>
</dbReference>
<proteinExistence type="predicted"/>
<dbReference type="InterPro" id="IPR002816">
    <property type="entry name" value="TraB/PrgY/GumN_fam"/>
</dbReference>
<dbReference type="RefSeq" id="WP_168875305.1">
    <property type="nucleotide sequence ID" value="NZ_JABAIM010000001.1"/>
</dbReference>
<organism evidence="2 3">
    <name type="scientific">Leeia aquatica</name>
    <dbReference type="NCBI Taxonomy" id="2725557"/>
    <lineage>
        <taxon>Bacteria</taxon>
        <taxon>Pseudomonadati</taxon>
        <taxon>Pseudomonadota</taxon>
        <taxon>Betaproteobacteria</taxon>
        <taxon>Neisseriales</taxon>
        <taxon>Leeiaceae</taxon>
        <taxon>Leeia</taxon>
    </lineage>
</organism>
<comment type="caution">
    <text evidence="2">The sequence shown here is derived from an EMBL/GenBank/DDBJ whole genome shotgun (WGS) entry which is preliminary data.</text>
</comment>
<keyword evidence="1" id="KW-0732">Signal</keyword>
<dbReference type="AlphaFoldDB" id="A0A847S9B8"/>
<dbReference type="Pfam" id="PF01963">
    <property type="entry name" value="TraB_PrgY_gumN"/>
    <property type="match status" value="1"/>
</dbReference>
<name>A0A847S9B8_9NEIS</name>
<dbReference type="PANTHER" id="PTHR40590:SF1">
    <property type="entry name" value="CYTOPLASMIC PROTEIN"/>
    <property type="match status" value="1"/>
</dbReference>
<evidence type="ECO:0000313" key="2">
    <source>
        <dbReference type="EMBL" id="NLR73638.1"/>
    </source>
</evidence>
<feature type="signal peptide" evidence="1">
    <location>
        <begin position="1"/>
        <end position="24"/>
    </location>
</feature>
<accession>A0A847S9B8</accession>
<dbReference type="EMBL" id="JABAIM010000001">
    <property type="protein sequence ID" value="NLR73638.1"/>
    <property type="molecule type" value="Genomic_DNA"/>
</dbReference>
<feature type="chain" id="PRO_5032801025" evidence="1">
    <location>
        <begin position="25"/>
        <end position="300"/>
    </location>
</feature>
<evidence type="ECO:0000313" key="3">
    <source>
        <dbReference type="Proteomes" id="UP000587991"/>
    </source>
</evidence>
<gene>
    <name evidence="2" type="ORF">HF682_00490</name>
</gene>
<protein>
    <submittedName>
        <fullName evidence="2">TraB/GumN family protein</fullName>
    </submittedName>
</protein>
<dbReference type="CDD" id="cd14789">
    <property type="entry name" value="Tiki"/>
    <property type="match status" value="1"/>
</dbReference>
<sequence length="300" mass="34120">MPLRALRHLHCLLLLLALSVPAWAGKAYLWRVDSPTTTLWLYGTVHLGKADMFPLPPSVMRAFRQSPVAVFELDMDRVPHEMTALYGLTLYPKGDSLSAHLGPQRWQQLKQALPSQYGMSADAFQQSRPWFLAMTLSMQSLLKDGWSEQYSVDAYLDREARQQGKTIIGLETTRQQLEAMGQLREDTQISWLFSQLDPKLIAKQRELMQLAVRSWRQGEPEQMNDMLLQDSPGMTPQQTKEFAAIMLSGRNRKMADKLVQMLKGKQPAFVAVGALHYAGPNNLLALLRQRGFKPIQQDNQ</sequence>
<dbReference type="PANTHER" id="PTHR40590">
    <property type="entry name" value="CYTOPLASMIC PROTEIN-RELATED"/>
    <property type="match status" value="1"/>
</dbReference>
<keyword evidence="3" id="KW-1185">Reference proteome</keyword>
<evidence type="ECO:0000256" key="1">
    <source>
        <dbReference type="SAM" id="SignalP"/>
    </source>
</evidence>